<evidence type="ECO:0000259" key="10">
    <source>
        <dbReference type="Pfam" id="PF03800"/>
    </source>
</evidence>
<dbReference type="EMBL" id="GEDC01017954">
    <property type="protein sequence ID" value="JAS19344.1"/>
    <property type="molecule type" value="Transcribed_RNA"/>
</dbReference>
<evidence type="ECO:0000256" key="4">
    <source>
        <dbReference type="ARBA" id="ARBA00022618"/>
    </source>
</evidence>
<dbReference type="InterPro" id="IPR005549">
    <property type="entry name" value="Kinetochore_Nuf2_N"/>
</dbReference>
<dbReference type="InterPro" id="IPR038275">
    <property type="entry name" value="Nuf2_N_sf"/>
</dbReference>
<name>A0A1B6D0Z6_9HEMI</name>
<dbReference type="Pfam" id="PF03800">
    <property type="entry name" value="Nuf2"/>
    <property type="match status" value="1"/>
</dbReference>
<feature type="domain" description="Kinetochore protein Nuf2 N-terminal" evidence="10">
    <location>
        <begin position="8"/>
        <end position="135"/>
    </location>
</feature>
<keyword evidence="4" id="KW-0132">Cell division</keyword>
<evidence type="ECO:0000256" key="1">
    <source>
        <dbReference type="ARBA" id="ARBA00004584"/>
    </source>
</evidence>
<evidence type="ECO:0000256" key="2">
    <source>
        <dbReference type="ARBA" id="ARBA00005498"/>
    </source>
</evidence>
<feature type="coiled-coil region" evidence="9">
    <location>
        <begin position="137"/>
        <end position="266"/>
    </location>
</feature>
<evidence type="ECO:0000256" key="9">
    <source>
        <dbReference type="SAM" id="Coils"/>
    </source>
</evidence>
<comment type="subcellular location">
    <subcellularLocation>
        <location evidence="1">Chromosome</location>
        <location evidence="1">Centromere</location>
    </subcellularLocation>
</comment>
<accession>A0A1B6D0Z6</accession>
<dbReference type="Gene3D" id="1.10.418.60">
    <property type="entry name" value="Ncd80 complex, Nuf2 subunit"/>
    <property type="match status" value="1"/>
</dbReference>
<dbReference type="GO" id="GO:0051301">
    <property type="term" value="P:cell division"/>
    <property type="evidence" value="ECO:0007669"/>
    <property type="project" value="UniProtKB-KW"/>
</dbReference>
<keyword evidence="3" id="KW-0158">Chromosome</keyword>
<sequence length="278" mass="33020">MFNKAKAYSENELLDKLKYYCPDFSVHLQDIRNPTPEFVREMYRRILIEFNIDISSLEQPHFSQMENLSPFAEMYHDSIPVINLMKAIRKLKIIDLGISDLTDPAPKRNLEQMSTIMRFVEFCDEKITEWNDKLNFVKNKRSRKKELLKNIDQLKEERNKYTLSKENSIEEKLELEKVYQILTQEQATVLNEKDTILEKRNLLKASINEKEHQVEKLNQQLCEEEELIKNTREQIVASPISIVNDLKNMRMKQLDYSEELQNLKDKLVSKKTNQCSNV</sequence>
<gene>
    <name evidence="11" type="ORF">g.35776</name>
</gene>
<reference evidence="11" key="1">
    <citation type="submission" date="2015-12" db="EMBL/GenBank/DDBJ databases">
        <title>De novo transcriptome assembly of four potential Pierce s Disease insect vectors from Arizona vineyards.</title>
        <authorList>
            <person name="Tassone E.E."/>
        </authorList>
    </citation>
    <scope>NUCLEOTIDE SEQUENCE</scope>
</reference>
<evidence type="ECO:0000256" key="8">
    <source>
        <dbReference type="ARBA" id="ARBA00023328"/>
    </source>
</evidence>
<evidence type="ECO:0000313" key="11">
    <source>
        <dbReference type="EMBL" id="JAS19344.1"/>
    </source>
</evidence>
<evidence type="ECO:0000256" key="6">
    <source>
        <dbReference type="ARBA" id="ARBA00023054"/>
    </source>
</evidence>
<protein>
    <recommendedName>
        <fullName evidence="10">Kinetochore protein Nuf2 N-terminal domain-containing protein</fullName>
    </recommendedName>
</protein>
<keyword evidence="6 9" id="KW-0175">Coiled coil</keyword>
<evidence type="ECO:0000256" key="5">
    <source>
        <dbReference type="ARBA" id="ARBA00022776"/>
    </source>
</evidence>
<proteinExistence type="inferred from homology"/>
<organism evidence="11">
    <name type="scientific">Clastoptera arizonana</name>
    <name type="common">Arizona spittle bug</name>
    <dbReference type="NCBI Taxonomy" id="38151"/>
    <lineage>
        <taxon>Eukaryota</taxon>
        <taxon>Metazoa</taxon>
        <taxon>Ecdysozoa</taxon>
        <taxon>Arthropoda</taxon>
        <taxon>Hexapoda</taxon>
        <taxon>Insecta</taxon>
        <taxon>Pterygota</taxon>
        <taxon>Neoptera</taxon>
        <taxon>Paraneoptera</taxon>
        <taxon>Hemiptera</taxon>
        <taxon>Auchenorrhyncha</taxon>
        <taxon>Cercopoidea</taxon>
        <taxon>Clastopteridae</taxon>
        <taxon>Clastoptera</taxon>
    </lineage>
</organism>
<dbReference type="AlphaFoldDB" id="A0A1B6D0Z6"/>
<keyword evidence="7" id="KW-0131">Cell cycle</keyword>
<dbReference type="GO" id="GO:0031262">
    <property type="term" value="C:Ndc80 complex"/>
    <property type="evidence" value="ECO:0007669"/>
    <property type="project" value="InterPro"/>
</dbReference>
<evidence type="ECO:0000256" key="7">
    <source>
        <dbReference type="ARBA" id="ARBA00023306"/>
    </source>
</evidence>
<keyword evidence="5" id="KW-0498">Mitosis</keyword>
<comment type="similarity">
    <text evidence="2">Belongs to the NUF2 family.</text>
</comment>
<evidence type="ECO:0000256" key="3">
    <source>
        <dbReference type="ARBA" id="ARBA00022454"/>
    </source>
</evidence>
<keyword evidence="8" id="KW-0137">Centromere</keyword>